<dbReference type="InterPro" id="IPR032675">
    <property type="entry name" value="LRR_dom_sf"/>
</dbReference>
<reference evidence="1" key="1">
    <citation type="submission" date="2021-02" db="EMBL/GenBank/DDBJ databases">
        <authorList>
            <person name="Nieuwenhuis M."/>
            <person name="Van De Peppel L.J.J."/>
        </authorList>
    </citation>
    <scope>NUCLEOTIDE SEQUENCE</scope>
    <source>
        <strain evidence="1">D49</strain>
    </source>
</reference>
<dbReference type="EMBL" id="JABCKI010000155">
    <property type="protein sequence ID" value="KAG5652154.1"/>
    <property type="molecule type" value="Genomic_DNA"/>
</dbReference>
<comment type="caution">
    <text evidence="1">The sequence shown here is derived from an EMBL/GenBank/DDBJ whole genome shotgun (WGS) entry which is preliminary data.</text>
</comment>
<dbReference type="Gene3D" id="3.80.10.10">
    <property type="entry name" value="Ribonuclease Inhibitor"/>
    <property type="match status" value="1"/>
</dbReference>
<accession>A0A9P7KJL4</accession>
<evidence type="ECO:0000313" key="1">
    <source>
        <dbReference type="EMBL" id="KAG5652154.1"/>
    </source>
</evidence>
<evidence type="ECO:0008006" key="3">
    <source>
        <dbReference type="Google" id="ProtNLM"/>
    </source>
</evidence>
<evidence type="ECO:0000313" key="2">
    <source>
        <dbReference type="Proteomes" id="UP000717328"/>
    </source>
</evidence>
<dbReference type="Proteomes" id="UP000717328">
    <property type="component" value="Unassembled WGS sequence"/>
</dbReference>
<reference evidence="1" key="2">
    <citation type="submission" date="2021-10" db="EMBL/GenBank/DDBJ databases">
        <title>Phylogenomics reveals ancestral predisposition of the termite-cultivated fungus Termitomyces towards a domesticated lifestyle.</title>
        <authorList>
            <person name="Auxier B."/>
            <person name="Grum-Grzhimaylo A."/>
            <person name="Cardenas M.E."/>
            <person name="Lodge J.D."/>
            <person name="Laessoe T."/>
            <person name="Pedersen O."/>
            <person name="Smith M.E."/>
            <person name="Kuyper T.W."/>
            <person name="Franco-Molano E.A."/>
            <person name="Baroni T.J."/>
            <person name="Aanen D.K."/>
        </authorList>
    </citation>
    <scope>NUCLEOTIDE SEQUENCE</scope>
    <source>
        <strain evidence="1">D49</strain>
    </source>
</reference>
<protein>
    <recommendedName>
        <fullName evidence="3">F-box domain-containing protein</fullName>
    </recommendedName>
</protein>
<dbReference type="SUPFAM" id="SSF52058">
    <property type="entry name" value="L domain-like"/>
    <property type="match status" value="1"/>
</dbReference>
<dbReference type="OrthoDB" id="3156934at2759"/>
<organism evidence="1 2">
    <name type="scientific">Sphagnurus paluster</name>
    <dbReference type="NCBI Taxonomy" id="117069"/>
    <lineage>
        <taxon>Eukaryota</taxon>
        <taxon>Fungi</taxon>
        <taxon>Dikarya</taxon>
        <taxon>Basidiomycota</taxon>
        <taxon>Agaricomycotina</taxon>
        <taxon>Agaricomycetes</taxon>
        <taxon>Agaricomycetidae</taxon>
        <taxon>Agaricales</taxon>
        <taxon>Tricholomatineae</taxon>
        <taxon>Lyophyllaceae</taxon>
        <taxon>Sphagnurus</taxon>
    </lineage>
</organism>
<proteinExistence type="predicted"/>
<gene>
    <name evidence="1" type="ORF">H0H81_006099</name>
</gene>
<dbReference type="AlphaFoldDB" id="A0A9P7KJL4"/>
<keyword evidence="2" id="KW-1185">Reference proteome</keyword>
<name>A0A9P7KJL4_9AGAR</name>
<sequence>MTLTGTLSQTQLTERINACLNDKYKLLAVLDALDGSINSLRAELARRKNEESITARLPTEILAKIFEVVYYSWKPKRRRCSVEMTLAQVSSRWRSVAISISALWCNIHVSIARPTGSLQAYLYRSKSRPLSVTFDLRDGDGFALSSAWPSILEHSSRWRRLTIKSDSIKLLHRTLGSLRDLSAPTLEELAIQCDDNNEDGDGPTELDGFHILLGGAPRLRRFCLDGISRLEHSLDLSTVDTLFIHNIQASWPFTEFRPLMASLSCLTHLSINHNFLATEPLPDQRLVIPTLHTLRLRYHPQEASYEDVLMGFVTPSLEALHLVNACEADIDNLLDTLTDVSAAPNLPVSATLLPKLNSLVLDGCSLAPDVFRVLASRFPSVKHLTCVQWIRPTFEMLLASQYFWQELSSVYLTEALTDLPKLDVHSLRLLRHPLDVLVDQNKASTSRQMPRVFFAELSSFKISRELEFMRFPFEFPRWQIVF</sequence>